<dbReference type="KEGG" id="ppso:QPJ95_17415"/>
<reference evidence="3 4" key="1">
    <citation type="submission" date="2023-06" db="EMBL/GenBank/DDBJ databases">
        <title>Parasedimentitalea psychrophila sp. nov., a psychrophilic bacterium isolated from deep-sea sediment.</title>
        <authorList>
            <person name="Li A."/>
        </authorList>
    </citation>
    <scope>NUCLEOTIDE SEQUENCE [LARGE SCALE GENOMIC DNA]</scope>
    <source>
        <strain evidence="3 4">QS115</strain>
    </source>
</reference>
<protein>
    <recommendedName>
        <fullName evidence="5">Secreted protein</fullName>
    </recommendedName>
</protein>
<dbReference type="EMBL" id="CP127247">
    <property type="protein sequence ID" value="WIY24351.1"/>
    <property type="molecule type" value="Genomic_DNA"/>
</dbReference>
<organism evidence="3 4">
    <name type="scientific">Parasedimentitalea psychrophila</name>
    <dbReference type="NCBI Taxonomy" id="2997337"/>
    <lineage>
        <taxon>Bacteria</taxon>
        <taxon>Pseudomonadati</taxon>
        <taxon>Pseudomonadota</taxon>
        <taxon>Alphaproteobacteria</taxon>
        <taxon>Rhodobacterales</taxon>
        <taxon>Paracoccaceae</taxon>
        <taxon>Parasedimentitalea</taxon>
    </lineage>
</organism>
<dbReference type="RefSeq" id="WP_270921295.1">
    <property type="nucleotide sequence ID" value="NZ_CP127247.1"/>
</dbReference>
<accession>A0A9Y2KYG8</accession>
<name>A0A9Y2KYG8_9RHOB</name>
<gene>
    <name evidence="3" type="ORF">QPJ95_17415</name>
</gene>
<feature type="compositionally biased region" description="Basic and acidic residues" evidence="1">
    <location>
        <begin position="71"/>
        <end position="87"/>
    </location>
</feature>
<feature type="region of interest" description="Disordered" evidence="1">
    <location>
        <begin position="30"/>
        <end position="96"/>
    </location>
</feature>
<evidence type="ECO:0000256" key="1">
    <source>
        <dbReference type="SAM" id="MobiDB-lite"/>
    </source>
</evidence>
<evidence type="ECO:0000313" key="3">
    <source>
        <dbReference type="EMBL" id="WIY24351.1"/>
    </source>
</evidence>
<evidence type="ECO:0000313" key="4">
    <source>
        <dbReference type="Proteomes" id="UP001238334"/>
    </source>
</evidence>
<feature type="chain" id="PRO_5040836285" description="Secreted protein" evidence="2">
    <location>
        <begin position="23"/>
        <end position="96"/>
    </location>
</feature>
<proteinExistence type="predicted"/>
<feature type="compositionally biased region" description="Polar residues" evidence="1">
    <location>
        <begin position="30"/>
        <end position="40"/>
    </location>
</feature>
<sequence length="96" mass="10100">MHRIVSSASIFLIFLIVPVVVAAQTSPGESGISLEQTIGSNAGIGNGSDWSTDDGERYFTSIPDSSENPDDPSHDAKAPKVEIDPGKSQKNANNSK</sequence>
<evidence type="ECO:0008006" key="5">
    <source>
        <dbReference type="Google" id="ProtNLM"/>
    </source>
</evidence>
<keyword evidence="4" id="KW-1185">Reference proteome</keyword>
<keyword evidence="2" id="KW-0732">Signal</keyword>
<dbReference type="Proteomes" id="UP001238334">
    <property type="component" value="Chromosome"/>
</dbReference>
<evidence type="ECO:0000256" key="2">
    <source>
        <dbReference type="SAM" id="SignalP"/>
    </source>
</evidence>
<feature type="signal peptide" evidence="2">
    <location>
        <begin position="1"/>
        <end position="22"/>
    </location>
</feature>
<dbReference type="AlphaFoldDB" id="A0A9Y2KYG8"/>